<dbReference type="Pfam" id="PF22692">
    <property type="entry name" value="LlgE_F_G_D1"/>
    <property type="match status" value="1"/>
</dbReference>
<evidence type="ECO:0000313" key="10">
    <source>
        <dbReference type="EMBL" id="QDU79134.1"/>
    </source>
</evidence>
<dbReference type="InterPro" id="IPR001444">
    <property type="entry name" value="Flag_bb_rod_N"/>
</dbReference>
<dbReference type="GO" id="GO:0071978">
    <property type="term" value="P:bacterial-type flagellum-dependent swarming motility"/>
    <property type="evidence" value="ECO:0007669"/>
    <property type="project" value="TreeGrafter"/>
</dbReference>
<name>A0A518CIW5_9PLAN</name>
<accession>A0A518CIW5</accession>
<dbReference type="Proteomes" id="UP000317178">
    <property type="component" value="Chromosome"/>
</dbReference>
<dbReference type="AlphaFoldDB" id="A0A518CIW5"/>
<organism evidence="10 11">
    <name type="scientific">Polystyrenella longa</name>
    <dbReference type="NCBI Taxonomy" id="2528007"/>
    <lineage>
        <taxon>Bacteria</taxon>
        <taxon>Pseudomonadati</taxon>
        <taxon>Planctomycetota</taxon>
        <taxon>Planctomycetia</taxon>
        <taxon>Planctomycetales</taxon>
        <taxon>Planctomycetaceae</taxon>
        <taxon>Polystyrenella</taxon>
    </lineage>
</organism>
<dbReference type="NCBIfam" id="TIGR02488">
    <property type="entry name" value="flgG_G_neg"/>
    <property type="match status" value="1"/>
</dbReference>
<dbReference type="InterPro" id="IPR037925">
    <property type="entry name" value="FlgE/F/G-like"/>
</dbReference>
<reference evidence="10 11" key="1">
    <citation type="submission" date="2019-02" db="EMBL/GenBank/DDBJ databases">
        <title>Deep-cultivation of Planctomycetes and their phenomic and genomic characterization uncovers novel biology.</title>
        <authorList>
            <person name="Wiegand S."/>
            <person name="Jogler M."/>
            <person name="Boedeker C."/>
            <person name="Pinto D."/>
            <person name="Vollmers J."/>
            <person name="Rivas-Marin E."/>
            <person name="Kohn T."/>
            <person name="Peeters S.H."/>
            <person name="Heuer A."/>
            <person name="Rast P."/>
            <person name="Oberbeckmann S."/>
            <person name="Bunk B."/>
            <person name="Jeske O."/>
            <person name="Meyerdierks A."/>
            <person name="Storesund J.E."/>
            <person name="Kallscheuer N."/>
            <person name="Luecker S."/>
            <person name="Lage O.M."/>
            <person name="Pohl T."/>
            <person name="Merkel B.J."/>
            <person name="Hornburger P."/>
            <person name="Mueller R.-W."/>
            <person name="Bruemmer F."/>
            <person name="Labrenz M."/>
            <person name="Spormann A.M."/>
            <person name="Op den Camp H."/>
            <person name="Overmann J."/>
            <person name="Amann R."/>
            <person name="Jetten M.S.M."/>
            <person name="Mascher T."/>
            <person name="Medema M.H."/>
            <person name="Devos D.P."/>
            <person name="Kaster A.-K."/>
            <person name="Ovreas L."/>
            <person name="Rohde M."/>
            <person name="Galperin M.Y."/>
            <person name="Jogler C."/>
        </authorList>
    </citation>
    <scope>NUCLEOTIDE SEQUENCE [LARGE SCALE GENOMIC DNA]</scope>
    <source>
        <strain evidence="10 11">Pla110</strain>
    </source>
</reference>
<keyword evidence="10" id="KW-0966">Cell projection</keyword>
<dbReference type="InterPro" id="IPR010930">
    <property type="entry name" value="Flg_bb/hook_C_dom"/>
</dbReference>
<evidence type="ECO:0000256" key="1">
    <source>
        <dbReference type="ARBA" id="ARBA00004117"/>
    </source>
</evidence>
<comment type="subcellular location">
    <subcellularLocation>
        <location evidence="1 6">Bacterial flagellum basal body</location>
    </subcellularLocation>
</comment>
<dbReference type="OrthoDB" id="9804559at2"/>
<evidence type="ECO:0000259" key="7">
    <source>
        <dbReference type="Pfam" id="PF00460"/>
    </source>
</evidence>
<feature type="domain" description="Flagellar basal-body/hook protein C-terminal" evidence="8">
    <location>
        <begin position="219"/>
        <end position="264"/>
    </location>
</feature>
<evidence type="ECO:0000259" key="8">
    <source>
        <dbReference type="Pfam" id="PF06429"/>
    </source>
</evidence>
<comment type="similarity">
    <text evidence="2 6">Belongs to the flagella basal body rod proteins family.</text>
</comment>
<evidence type="ECO:0000256" key="5">
    <source>
        <dbReference type="NCBIfam" id="TIGR02488"/>
    </source>
</evidence>
<feature type="domain" description="Flagellar basal body rod protein N-terminal" evidence="7">
    <location>
        <begin position="7"/>
        <end position="36"/>
    </location>
</feature>
<dbReference type="EMBL" id="CP036281">
    <property type="protein sequence ID" value="QDU79134.1"/>
    <property type="molecule type" value="Genomic_DNA"/>
</dbReference>
<evidence type="ECO:0000256" key="2">
    <source>
        <dbReference type="ARBA" id="ARBA00009677"/>
    </source>
</evidence>
<dbReference type="KEGG" id="plon:Pla110_08390"/>
<evidence type="ECO:0000259" key="9">
    <source>
        <dbReference type="Pfam" id="PF22692"/>
    </source>
</evidence>
<dbReference type="PANTHER" id="PTHR30435:SF19">
    <property type="entry name" value="FLAGELLAR BASAL-BODY ROD PROTEIN FLGG"/>
    <property type="match status" value="1"/>
</dbReference>
<dbReference type="GO" id="GO:0009426">
    <property type="term" value="C:bacterial-type flagellum basal body, distal rod"/>
    <property type="evidence" value="ECO:0007669"/>
    <property type="project" value="UniProtKB-UniRule"/>
</dbReference>
<evidence type="ECO:0000256" key="4">
    <source>
        <dbReference type="ARBA" id="ARBA00023143"/>
    </source>
</evidence>
<dbReference type="InterPro" id="IPR053967">
    <property type="entry name" value="LlgE_F_G-like_D1"/>
</dbReference>
<evidence type="ECO:0000313" key="11">
    <source>
        <dbReference type="Proteomes" id="UP000317178"/>
    </source>
</evidence>
<proteinExistence type="inferred from homology"/>
<feature type="domain" description="Flagellar hook protein FlgE/F/G-like D1" evidence="9">
    <location>
        <begin position="97"/>
        <end position="163"/>
    </location>
</feature>
<dbReference type="Pfam" id="PF06429">
    <property type="entry name" value="Flg_bbr_C"/>
    <property type="match status" value="1"/>
</dbReference>
<keyword evidence="11" id="KW-1185">Reference proteome</keyword>
<keyword evidence="10" id="KW-0969">Cilium</keyword>
<sequence>MSLRSLHSAASGMQANNFQLDVIANNIANSGTTGFKQSRANFEDVYYEHLKLPGVPDAQGNLTPIGKSVGLGTKVSGTQIDFTQGPLNVTEGQLDLAIAGEGFFEVVNPDGGQGFTRNGAFTLNSNGQVVLASSDVGRVLQPNITIPLNAQDVSIGSDGQVTYRLAGDTALTQAGQIQTTRFANSGGLLQVGDSIYVPTDASGAPVQGIPGTDGYGQIRQNYLEESNVEPVKELVGLIKTQRNFELNSQVVQAADQALQLLANLRRF</sequence>
<dbReference type="NCBIfam" id="TIGR03506">
    <property type="entry name" value="FlgEFG_subfam"/>
    <property type="match status" value="2"/>
</dbReference>
<dbReference type="PANTHER" id="PTHR30435">
    <property type="entry name" value="FLAGELLAR PROTEIN"/>
    <property type="match status" value="1"/>
</dbReference>
<dbReference type="RefSeq" id="WP_144993497.1">
    <property type="nucleotide sequence ID" value="NZ_CP036281.1"/>
</dbReference>
<dbReference type="InterPro" id="IPR020013">
    <property type="entry name" value="Flagellar_FlgE/F/G"/>
</dbReference>
<keyword evidence="10" id="KW-0282">Flagellum</keyword>
<keyword evidence="4 6" id="KW-0975">Bacterial flagellum</keyword>
<evidence type="ECO:0000256" key="6">
    <source>
        <dbReference type="RuleBase" id="RU362116"/>
    </source>
</evidence>
<dbReference type="InterPro" id="IPR012834">
    <property type="entry name" value="FlgG_G_neg"/>
</dbReference>
<dbReference type="Pfam" id="PF00460">
    <property type="entry name" value="Flg_bb_rod"/>
    <property type="match status" value="1"/>
</dbReference>
<evidence type="ECO:0000256" key="3">
    <source>
        <dbReference type="ARBA" id="ARBA00017948"/>
    </source>
</evidence>
<dbReference type="SUPFAM" id="SSF117143">
    <property type="entry name" value="Flagellar hook protein flgE"/>
    <property type="match status" value="1"/>
</dbReference>
<protein>
    <recommendedName>
        <fullName evidence="3 5">Flagellar basal-body rod protein FlgG</fullName>
    </recommendedName>
</protein>
<gene>
    <name evidence="10" type="primary">flgG_3</name>
    <name evidence="10" type="ORF">Pla110_08390</name>
</gene>